<evidence type="ECO:0000256" key="8">
    <source>
        <dbReference type="ARBA" id="ARBA00023211"/>
    </source>
</evidence>
<dbReference type="EC" id="1.1.1.83" evidence="4"/>
<gene>
    <name evidence="11" type="ORF">HUG20_10850</name>
</gene>
<dbReference type="KEGG" id="scib:HUG20_10850"/>
<dbReference type="PANTHER" id="PTHR43275:SF1">
    <property type="entry name" value="D-MALATE DEHYDROGENASE [DECARBOXYLATING]"/>
    <property type="match status" value="1"/>
</dbReference>
<evidence type="ECO:0000256" key="3">
    <source>
        <dbReference type="ARBA" id="ARBA00007769"/>
    </source>
</evidence>
<evidence type="ECO:0000259" key="10">
    <source>
        <dbReference type="SMART" id="SM01329"/>
    </source>
</evidence>
<comment type="catalytic activity">
    <reaction evidence="9">
        <text>(R)-malate + NAD(+) = pyruvate + CO2 + NADH</text>
        <dbReference type="Rhea" id="RHEA:18365"/>
        <dbReference type="ChEBI" id="CHEBI:15361"/>
        <dbReference type="ChEBI" id="CHEBI:15588"/>
        <dbReference type="ChEBI" id="CHEBI:16526"/>
        <dbReference type="ChEBI" id="CHEBI:57540"/>
        <dbReference type="ChEBI" id="CHEBI:57945"/>
        <dbReference type="EC" id="1.1.1.83"/>
    </reaction>
</comment>
<evidence type="ECO:0000256" key="9">
    <source>
        <dbReference type="ARBA" id="ARBA00049301"/>
    </source>
</evidence>
<comment type="similarity">
    <text evidence="3">Belongs to the isocitrate and isopropylmalate dehydrogenases family.</text>
</comment>
<dbReference type="SUPFAM" id="SSF53659">
    <property type="entry name" value="Isocitrate/Isopropylmalate dehydrogenase-like"/>
    <property type="match status" value="1"/>
</dbReference>
<dbReference type="PANTHER" id="PTHR43275">
    <property type="entry name" value="D-MALATE DEHYDROGENASE [DECARBOXYLATING]"/>
    <property type="match status" value="1"/>
</dbReference>
<keyword evidence="7" id="KW-0520">NAD</keyword>
<keyword evidence="8" id="KW-0464">Manganese</keyword>
<dbReference type="GO" id="GO:0051287">
    <property type="term" value="F:NAD binding"/>
    <property type="evidence" value="ECO:0007669"/>
    <property type="project" value="InterPro"/>
</dbReference>
<dbReference type="InterPro" id="IPR011829">
    <property type="entry name" value="TTC_DH"/>
</dbReference>
<reference evidence="11 12" key="1">
    <citation type="submission" date="2020-06" db="EMBL/GenBank/DDBJ databases">
        <title>Genomic analysis of Salicibibacter sp. NKC21-4.</title>
        <authorList>
            <person name="Oh Y.J."/>
        </authorList>
    </citation>
    <scope>NUCLEOTIDE SEQUENCE [LARGE SCALE GENOMIC DNA]</scope>
    <source>
        <strain evidence="11 12">NKC21-4</strain>
    </source>
</reference>
<dbReference type="GO" id="GO:0000287">
    <property type="term" value="F:magnesium ion binding"/>
    <property type="evidence" value="ECO:0007669"/>
    <property type="project" value="InterPro"/>
</dbReference>
<dbReference type="EMBL" id="CP054706">
    <property type="protein sequence ID" value="QQK80341.1"/>
    <property type="molecule type" value="Genomic_DNA"/>
</dbReference>
<dbReference type="Proteomes" id="UP000595349">
    <property type="component" value="Chromosome"/>
</dbReference>
<dbReference type="Pfam" id="PF00180">
    <property type="entry name" value="Iso_dh"/>
    <property type="match status" value="1"/>
</dbReference>
<dbReference type="NCBIfam" id="NF006048">
    <property type="entry name" value="PRK08194.1"/>
    <property type="match status" value="1"/>
</dbReference>
<accession>A0A7T6ZBA1</accession>
<dbReference type="GO" id="GO:0046553">
    <property type="term" value="F:D-malate dehydrogenase (decarboxylating) (NAD+) activity"/>
    <property type="evidence" value="ECO:0007669"/>
    <property type="project" value="UniProtKB-EC"/>
</dbReference>
<evidence type="ECO:0000256" key="5">
    <source>
        <dbReference type="ARBA" id="ARBA00022723"/>
    </source>
</evidence>
<protein>
    <recommendedName>
        <fullName evidence="4">D-malate dehydrogenase (decarboxylating)</fullName>
        <ecNumber evidence="4">1.1.1.83</ecNumber>
    </recommendedName>
</protein>
<dbReference type="Gene3D" id="3.40.718.10">
    <property type="entry name" value="Isopropylmalate Dehydrogenase"/>
    <property type="match status" value="1"/>
</dbReference>
<evidence type="ECO:0000256" key="6">
    <source>
        <dbReference type="ARBA" id="ARBA00023002"/>
    </source>
</evidence>
<keyword evidence="6 11" id="KW-0560">Oxidoreductase</keyword>
<dbReference type="RefSeq" id="WP_200084712.1">
    <property type="nucleotide sequence ID" value="NZ_CP054706.1"/>
</dbReference>
<dbReference type="InterPro" id="IPR024084">
    <property type="entry name" value="IsoPropMal-DH-like_dom"/>
</dbReference>
<sequence length="352" mass="38830">MKTYDIASIPGDGIGKEVVPAAIRVLQAAENVHGGLEFKFTEFPWSSEYYLEHNQMMPDDGLDTLKNFDAIFLGAIGNPEIVPDHISLWELLINIRRHFEQVINIRPARTFEGLSSKLANPKDFDLIVVRENSEGEYSEVGGTIYQGEDKIAIQNAIFSRKGTERAMNYAFALANQRGKKVTSATKSNGIYHSMPFWDDVFKDVSNPFPEIQTEQFHIDALAASFVTQPERFDVIVASNLFGDILTDIGAAIMGSVGIAPAANININGKYPSMFEPVHGSAPDIVGKDIANPIGQIWTAKMMLDHFGETDIGDQLLRAIETVIQKGVVTKDIGGKATTNEVTDEIIKQLRRA</sequence>
<keyword evidence="5" id="KW-0479">Metal-binding</keyword>
<evidence type="ECO:0000256" key="2">
    <source>
        <dbReference type="ARBA" id="ARBA00001946"/>
    </source>
</evidence>
<evidence type="ECO:0000256" key="1">
    <source>
        <dbReference type="ARBA" id="ARBA00001936"/>
    </source>
</evidence>
<evidence type="ECO:0000313" key="11">
    <source>
        <dbReference type="EMBL" id="QQK80341.1"/>
    </source>
</evidence>
<evidence type="ECO:0000313" key="12">
    <source>
        <dbReference type="Proteomes" id="UP000595349"/>
    </source>
</evidence>
<feature type="domain" description="Isopropylmalate dehydrogenase-like" evidence="10">
    <location>
        <begin position="5"/>
        <end position="345"/>
    </location>
</feature>
<proteinExistence type="inferred from homology"/>
<dbReference type="AlphaFoldDB" id="A0A7T6ZBA1"/>
<dbReference type="InterPro" id="IPR019818">
    <property type="entry name" value="IsoCit/isopropylmalate_DH_CS"/>
</dbReference>
<dbReference type="SMART" id="SM01329">
    <property type="entry name" value="Iso_dh"/>
    <property type="match status" value="1"/>
</dbReference>
<dbReference type="NCBIfam" id="TIGR02089">
    <property type="entry name" value="TTC"/>
    <property type="match status" value="1"/>
</dbReference>
<comment type="cofactor">
    <cofactor evidence="1">
        <name>Mn(2+)</name>
        <dbReference type="ChEBI" id="CHEBI:29035"/>
    </cofactor>
</comment>
<comment type="cofactor">
    <cofactor evidence="2">
        <name>Mg(2+)</name>
        <dbReference type="ChEBI" id="CHEBI:18420"/>
    </cofactor>
</comment>
<organism evidence="11 12">
    <name type="scientific">Salicibibacter cibi</name>
    <dbReference type="NCBI Taxonomy" id="2743001"/>
    <lineage>
        <taxon>Bacteria</taxon>
        <taxon>Bacillati</taxon>
        <taxon>Bacillota</taxon>
        <taxon>Bacilli</taxon>
        <taxon>Bacillales</taxon>
        <taxon>Bacillaceae</taxon>
        <taxon>Salicibibacter</taxon>
    </lineage>
</organism>
<dbReference type="InterPro" id="IPR050501">
    <property type="entry name" value="ICDH/IPMDH"/>
</dbReference>
<evidence type="ECO:0000256" key="7">
    <source>
        <dbReference type="ARBA" id="ARBA00023027"/>
    </source>
</evidence>
<evidence type="ECO:0000256" key="4">
    <source>
        <dbReference type="ARBA" id="ARBA00013126"/>
    </source>
</evidence>
<dbReference type="PROSITE" id="PS00470">
    <property type="entry name" value="IDH_IMDH"/>
    <property type="match status" value="1"/>
</dbReference>
<name>A0A7T6ZBA1_9BACI</name>
<keyword evidence="12" id="KW-1185">Reference proteome</keyword>